<dbReference type="Proteomes" id="UP000242757">
    <property type="component" value="Unassembled WGS sequence"/>
</dbReference>
<dbReference type="Pfam" id="PF00563">
    <property type="entry name" value="EAL"/>
    <property type="match status" value="1"/>
</dbReference>
<dbReference type="PROSITE" id="PS50883">
    <property type="entry name" value="EAL"/>
    <property type="match status" value="1"/>
</dbReference>
<proteinExistence type="predicted"/>
<protein>
    <submittedName>
        <fullName evidence="4">GGDEF-domain containing protein</fullName>
    </submittedName>
</protein>
<dbReference type="SMART" id="SM00267">
    <property type="entry name" value="GGDEF"/>
    <property type="match status" value="1"/>
</dbReference>
<feature type="domain" description="GGDEF" evidence="3">
    <location>
        <begin position="228"/>
        <end position="359"/>
    </location>
</feature>
<evidence type="ECO:0000313" key="4">
    <source>
        <dbReference type="EMBL" id="OXY80754.1"/>
    </source>
</evidence>
<keyword evidence="5" id="KW-1185">Reference proteome</keyword>
<dbReference type="GO" id="GO:0071111">
    <property type="term" value="F:cyclic-guanylate-specific phosphodiesterase activity"/>
    <property type="evidence" value="ECO:0007669"/>
    <property type="project" value="InterPro"/>
</dbReference>
<name>A0A233RBI8_9GAMM</name>
<dbReference type="CDD" id="cd01948">
    <property type="entry name" value="EAL"/>
    <property type="match status" value="1"/>
</dbReference>
<evidence type="ECO:0000259" key="3">
    <source>
        <dbReference type="PROSITE" id="PS50887"/>
    </source>
</evidence>
<dbReference type="SUPFAM" id="SSF141868">
    <property type="entry name" value="EAL domain-like"/>
    <property type="match status" value="1"/>
</dbReference>
<organism evidence="4 5">
    <name type="scientific">Oceanimonas doudoroffii</name>
    <dbReference type="NCBI Taxonomy" id="84158"/>
    <lineage>
        <taxon>Bacteria</taxon>
        <taxon>Pseudomonadati</taxon>
        <taxon>Pseudomonadota</taxon>
        <taxon>Gammaproteobacteria</taxon>
        <taxon>Aeromonadales</taxon>
        <taxon>Aeromonadaceae</taxon>
        <taxon>Oceanimonas</taxon>
    </lineage>
</organism>
<evidence type="ECO:0000256" key="1">
    <source>
        <dbReference type="SAM" id="Phobius"/>
    </source>
</evidence>
<keyword evidence="1" id="KW-0812">Transmembrane</keyword>
<dbReference type="Gene3D" id="3.20.20.450">
    <property type="entry name" value="EAL domain"/>
    <property type="match status" value="1"/>
</dbReference>
<reference evidence="4 5" key="1">
    <citation type="submission" date="2017-08" db="EMBL/GenBank/DDBJ databases">
        <title>A Genome Sequence of Oceanimonas doudoroffii ATCC 27123T.</title>
        <authorList>
            <person name="Brennan M.A."/>
            <person name="Maclea K.S."/>
            <person name="Mcclelland W.D."/>
            <person name="Trachtenberg A.M."/>
        </authorList>
    </citation>
    <scope>NUCLEOTIDE SEQUENCE [LARGE SCALE GENOMIC DNA]</scope>
    <source>
        <strain evidence="4 5">ATCC 27123</strain>
    </source>
</reference>
<dbReference type="InterPro" id="IPR000160">
    <property type="entry name" value="GGDEF_dom"/>
</dbReference>
<feature type="domain" description="EAL" evidence="2">
    <location>
        <begin position="368"/>
        <end position="620"/>
    </location>
</feature>
<dbReference type="AlphaFoldDB" id="A0A233RBI8"/>
<dbReference type="PANTHER" id="PTHR33121:SF70">
    <property type="entry name" value="SIGNALING PROTEIN YKOW"/>
    <property type="match status" value="1"/>
</dbReference>
<keyword evidence="1" id="KW-0472">Membrane</keyword>
<dbReference type="OrthoDB" id="9816034at2"/>
<dbReference type="SUPFAM" id="SSF55073">
    <property type="entry name" value="Nucleotide cyclase"/>
    <property type="match status" value="1"/>
</dbReference>
<dbReference type="PROSITE" id="PS50887">
    <property type="entry name" value="GGDEF"/>
    <property type="match status" value="1"/>
</dbReference>
<evidence type="ECO:0000259" key="2">
    <source>
        <dbReference type="PROSITE" id="PS50883"/>
    </source>
</evidence>
<dbReference type="InterPro" id="IPR035919">
    <property type="entry name" value="EAL_sf"/>
</dbReference>
<dbReference type="InterPro" id="IPR043128">
    <property type="entry name" value="Rev_trsase/Diguanyl_cyclase"/>
</dbReference>
<feature type="transmembrane region" description="Helical" evidence="1">
    <location>
        <begin position="172"/>
        <end position="193"/>
    </location>
</feature>
<sequence length="620" mass="70260">MLRQVAALLLLICMLLFGAGVTHALLGIRQHNTQLEQRNYEVPWSLMQLQLEMNRFFDAVRLLNAGVIEHDELMLRYDILWSRTPVLLSNQLKDTLSERPDLWLLIQQIEDRVRSVEPMVQALKPGDLNYRLLLAELAPYAEPLARTVTATMHSNVLFYAEYDKAYKSLSQELYVCTLGLGFCALLLLLMLWLELLSYRRRLLQDALTGLPNRFALQHRLGQLIGRRQPFSITLLELEDLDWLVQHFGYDTADQLQSAFARRLQACLLPHEHIALFERKCVVVAEGVLELAEVRAQLSRVRQALAAPEAIARHDFHPTPVIGVVLYPADADNMVDLLARGELALALCRQERLPYVIFDPSMLKEIERRQQLARDLPAALESDSLSLRFHPLADGEGRCAGFRLSLQWRHPHFGMITGPELGRLAEQYQLSEALLLWALNRCCELLPGWQALQSGLFVSLPLPPSLFRSSIRESLLAALKQHGLDGTSLVLELEEAQLEEELHLTQPLVRELRERGIRIMLANFGSGRSSWGQLTRLPLDWLQLDAALCNGIEREGEARRQFQALLALARLLALPVICCGVHREAEVQVIREQGQAPLLQGDVVSPPLGAIEVKDWLEARS</sequence>
<dbReference type="InterPro" id="IPR029787">
    <property type="entry name" value="Nucleotide_cyclase"/>
</dbReference>
<dbReference type="PANTHER" id="PTHR33121">
    <property type="entry name" value="CYCLIC DI-GMP PHOSPHODIESTERASE PDEF"/>
    <property type="match status" value="1"/>
</dbReference>
<dbReference type="SMART" id="SM00052">
    <property type="entry name" value="EAL"/>
    <property type="match status" value="1"/>
</dbReference>
<dbReference type="Gene3D" id="3.30.70.270">
    <property type="match status" value="1"/>
</dbReference>
<evidence type="ECO:0000313" key="5">
    <source>
        <dbReference type="Proteomes" id="UP000242757"/>
    </source>
</evidence>
<dbReference type="Pfam" id="PF00990">
    <property type="entry name" value="GGDEF"/>
    <property type="match status" value="1"/>
</dbReference>
<dbReference type="InterPro" id="IPR050706">
    <property type="entry name" value="Cyclic-di-GMP_PDE-like"/>
</dbReference>
<keyword evidence="1" id="KW-1133">Transmembrane helix</keyword>
<dbReference type="EMBL" id="NBIM01000008">
    <property type="protein sequence ID" value="OXY80754.1"/>
    <property type="molecule type" value="Genomic_DNA"/>
</dbReference>
<comment type="caution">
    <text evidence="4">The sequence shown here is derived from an EMBL/GenBank/DDBJ whole genome shotgun (WGS) entry which is preliminary data.</text>
</comment>
<accession>A0A233RBI8</accession>
<gene>
    <name evidence="4" type="ORF">B6S08_16295</name>
</gene>
<dbReference type="InterPro" id="IPR001633">
    <property type="entry name" value="EAL_dom"/>
</dbReference>